<proteinExistence type="predicted"/>
<dbReference type="EMBL" id="JACYCD010000655">
    <property type="protein sequence ID" value="KAF8689720.1"/>
    <property type="molecule type" value="Genomic_DNA"/>
</dbReference>
<dbReference type="SUPFAM" id="SSF52047">
    <property type="entry name" value="RNI-like"/>
    <property type="match status" value="1"/>
</dbReference>
<accession>A0A8H7HK88</accession>
<evidence type="ECO:0000313" key="1">
    <source>
        <dbReference type="EMBL" id="KAF8689720.1"/>
    </source>
</evidence>
<dbReference type="AlphaFoldDB" id="A0A8H7HK88"/>
<dbReference type="InterPro" id="IPR032675">
    <property type="entry name" value="LRR_dom_sf"/>
</dbReference>
<organism evidence="1 2">
    <name type="scientific">Rhizoctonia solani</name>
    <dbReference type="NCBI Taxonomy" id="456999"/>
    <lineage>
        <taxon>Eukaryota</taxon>
        <taxon>Fungi</taxon>
        <taxon>Dikarya</taxon>
        <taxon>Basidiomycota</taxon>
        <taxon>Agaricomycotina</taxon>
        <taxon>Agaricomycetes</taxon>
        <taxon>Cantharellales</taxon>
        <taxon>Ceratobasidiaceae</taxon>
        <taxon>Rhizoctonia</taxon>
    </lineage>
</organism>
<comment type="caution">
    <text evidence="1">The sequence shown here is derived from an EMBL/GenBank/DDBJ whole genome shotgun (WGS) entry which is preliminary data.</text>
</comment>
<protein>
    <submittedName>
        <fullName evidence="1">Uncharacterized protein</fullName>
    </submittedName>
</protein>
<name>A0A8H7HK88_9AGAM</name>
<sequence>MQTSTNELGLVQLRDQRLNPLLIPEIAQYVYRLSSKKDGYRLAQVCSFLFNSLIPLVWEDVIGIEKLLQLVVGAKIFVDTGNNIIINVAYKSLTDEDLTRFKLYAPFVKELCLFNPQKYTSYRLNGHEHLLAELRNSPLLPSLRTLFFDLSLSTTVFERQLWRWLLFSPSLRELTFVNTFSGPPNSAYSSSSVSLFFEPVPIISFVSVGTSVSSIHSSLTSNGTTAIETEIENMEDVNRVMTVRDLSSLSKLRISVKTFRAEQLSKIGLLPSLEHLKLEIGAGYRGQPISPNAVPVIADGAFPRLRRFDLMNLPDAESFHEFWSIKPLVSRLTSASLHFNKFRWMSGLSHDQMISDLIGPICERSPNIVDLSIRPPEYESGEEENYAPIFYLLSRLPLVALLFEPLVPLRLPIPRYVGTYHLLRKLEVATCWLEVGDIQSLAIAFPNLQYLAVQIGLYPENFQQIKSIPISSQRIILWVVAVFMDEYPFWNRTAAGNCLARLVPTITSNFVSEGGKETAFYTLCGQTLNI</sequence>
<dbReference type="Proteomes" id="UP000602905">
    <property type="component" value="Unassembled WGS sequence"/>
</dbReference>
<dbReference type="Gene3D" id="3.80.10.10">
    <property type="entry name" value="Ribonuclease Inhibitor"/>
    <property type="match status" value="1"/>
</dbReference>
<gene>
    <name evidence="1" type="ORF">RHS03_09055</name>
</gene>
<dbReference type="OrthoDB" id="3543113at2759"/>
<reference evidence="1" key="1">
    <citation type="submission" date="2020-09" db="EMBL/GenBank/DDBJ databases">
        <title>Comparative genome analyses of four rice-infecting Rhizoctonia solani isolates reveal extensive enrichment of homogalacturonan modification genes.</title>
        <authorList>
            <person name="Lee D.-Y."/>
            <person name="Jeon J."/>
            <person name="Kim K.-T."/>
            <person name="Cheong K."/>
            <person name="Song H."/>
            <person name="Choi G."/>
            <person name="Ko J."/>
            <person name="Opiyo S.O."/>
            <person name="Zuo S."/>
            <person name="Madhav S."/>
            <person name="Lee Y.-H."/>
            <person name="Wang G.-L."/>
        </authorList>
    </citation>
    <scope>NUCLEOTIDE SEQUENCE</scope>
    <source>
        <strain evidence="1">AG1-IA WGL</strain>
    </source>
</reference>
<evidence type="ECO:0000313" key="2">
    <source>
        <dbReference type="Proteomes" id="UP000602905"/>
    </source>
</evidence>
<feature type="non-terminal residue" evidence="1">
    <location>
        <position position="530"/>
    </location>
</feature>